<accession>A0A284VQ91</accession>
<feature type="transmembrane region" description="Helical" evidence="1">
    <location>
        <begin position="34"/>
        <end position="53"/>
    </location>
</feature>
<feature type="transmembrane region" description="Helical" evidence="1">
    <location>
        <begin position="252"/>
        <end position="274"/>
    </location>
</feature>
<name>A0A284VQ91_9EURY</name>
<organism evidence="2 3">
    <name type="scientific">Candidatus Methanoperedens nitratireducens</name>
    <dbReference type="NCBI Taxonomy" id="1392998"/>
    <lineage>
        <taxon>Archaea</taxon>
        <taxon>Methanobacteriati</taxon>
        <taxon>Methanobacteriota</taxon>
        <taxon>Stenosarchaea group</taxon>
        <taxon>Methanomicrobia</taxon>
        <taxon>Methanosarcinales</taxon>
        <taxon>ANME-2 cluster</taxon>
        <taxon>Candidatus Methanoperedentaceae</taxon>
        <taxon>Candidatus Methanoperedens</taxon>
    </lineage>
</organism>
<feature type="transmembrane region" description="Helical" evidence="1">
    <location>
        <begin position="353"/>
        <end position="374"/>
    </location>
</feature>
<feature type="transmembrane region" description="Helical" evidence="1">
    <location>
        <begin position="6"/>
        <end position="27"/>
    </location>
</feature>
<feature type="transmembrane region" description="Helical" evidence="1">
    <location>
        <begin position="156"/>
        <end position="174"/>
    </location>
</feature>
<dbReference type="InterPro" id="IPR012443">
    <property type="entry name" value="DUF1646"/>
</dbReference>
<sequence length="379" mass="40936">MSLEFSSTVAGGLLAIFLIVLLGPFLIKKIEHNLEVFLFSMGVLAVTINSIFLKASSNPGIGAEETLPNWNLNLAEKALIDPIEITLAVLFAGLIFHYGRGHIRTIMQKILTRIPLKIVVFLVIVVLGLLSSVITAIISALLLVEIVSALQVNRKTMINLTIIACFAIGLGAALTPIGEPLSTIVIKTKLKEDFFYLADLLGTYIIPGVLAFGLIGLFIVSKKEKDNVKEKVVSTEDTHERIRDVLVRAAKVYVFVMALVLLGTGFTPIIEWYVTKMAGEALYWVNMVSAILDNATLAAAEVDPSMIVPGAPDPAIKIKSVLMGLLVSGGMLIPGNIPNIISANKLGITSKEWARLGVPLGLVAMLVYFIILYAPNYIS</sequence>
<feature type="transmembrane region" description="Helical" evidence="1">
    <location>
        <begin position="194"/>
        <end position="220"/>
    </location>
</feature>
<dbReference type="Proteomes" id="UP000218615">
    <property type="component" value="Unassembled WGS sequence"/>
</dbReference>
<dbReference type="Pfam" id="PF07854">
    <property type="entry name" value="DUF1646"/>
    <property type="match status" value="1"/>
</dbReference>
<evidence type="ECO:0000313" key="2">
    <source>
        <dbReference type="EMBL" id="SNQ61444.1"/>
    </source>
</evidence>
<evidence type="ECO:0000256" key="1">
    <source>
        <dbReference type="SAM" id="Phobius"/>
    </source>
</evidence>
<evidence type="ECO:0000313" key="3">
    <source>
        <dbReference type="Proteomes" id="UP000218615"/>
    </source>
</evidence>
<protein>
    <recommendedName>
        <fullName evidence="4">Cation transporter</fullName>
    </recommendedName>
</protein>
<keyword evidence="1" id="KW-0472">Membrane</keyword>
<feature type="transmembrane region" description="Helical" evidence="1">
    <location>
        <begin position="119"/>
        <end position="144"/>
    </location>
</feature>
<dbReference type="RefSeq" id="WP_096206133.1">
    <property type="nucleotide sequence ID" value="NZ_FZMP01000181.1"/>
</dbReference>
<proteinExistence type="predicted"/>
<keyword evidence="3" id="KW-1185">Reference proteome</keyword>
<dbReference type="AlphaFoldDB" id="A0A284VQ91"/>
<dbReference type="EMBL" id="FZMP01000181">
    <property type="protein sequence ID" value="SNQ61444.1"/>
    <property type="molecule type" value="Genomic_DNA"/>
</dbReference>
<gene>
    <name evidence="2" type="ORF">MNV_360004</name>
</gene>
<evidence type="ECO:0008006" key="4">
    <source>
        <dbReference type="Google" id="ProtNLM"/>
    </source>
</evidence>
<reference evidence="3" key="1">
    <citation type="submission" date="2017-06" db="EMBL/GenBank/DDBJ databases">
        <authorList>
            <person name="Cremers G."/>
        </authorList>
    </citation>
    <scope>NUCLEOTIDE SEQUENCE [LARGE SCALE GENOMIC DNA]</scope>
</reference>
<dbReference type="PIRSF" id="PIRSF019205">
    <property type="entry name" value="DUF1646"/>
    <property type="match status" value="1"/>
</dbReference>
<dbReference type="OrthoDB" id="29035at2157"/>
<keyword evidence="1" id="KW-1133">Transmembrane helix</keyword>
<feature type="transmembrane region" description="Helical" evidence="1">
    <location>
        <begin position="320"/>
        <end position="341"/>
    </location>
</feature>
<keyword evidence="1" id="KW-0812">Transmembrane</keyword>